<reference evidence="1 2" key="1">
    <citation type="submission" date="2019-03" db="EMBL/GenBank/DDBJ databases">
        <title>Single cell metagenomics reveals metabolic interactions within the superorganism composed of flagellate Streblomastix strix and complex community of Bacteroidetes bacteria on its surface.</title>
        <authorList>
            <person name="Treitli S.C."/>
            <person name="Kolisko M."/>
            <person name="Husnik F."/>
            <person name="Keeling P."/>
            <person name="Hampl V."/>
        </authorList>
    </citation>
    <scope>NUCLEOTIDE SEQUENCE [LARGE SCALE GENOMIC DNA]</scope>
    <source>
        <strain evidence="1">ST1C</strain>
    </source>
</reference>
<evidence type="ECO:0000313" key="2">
    <source>
        <dbReference type="Proteomes" id="UP000324800"/>
    </source>
</evidence>
<sequence length="209" mass="24425">MFDLLYILAASRASPHMVENIMRAASNRKKQIPRLLRFHETLESRIHAHKETINLFRVNGHQSRCGIEFFFDSLAPCRVTVCFIAKELFKIKKQSTDKLYFRPVAKVRFRPKIFDQAGLKLRYFSDQDEFFDVEQYATVSLICSPLTKSDKPSTQQSSSQQTQFRMIPTPTYPIIIDIQTLDNELDKYLKSGETLKYSSSIKFFKYSLK</sequence>
<name>A0A5J4VHS7_9EUKA</name>
<organism evidence="1 2">
    <name type="scientific">Streblomastix strix</name>
    <dbReference type="NCBI Taxonomy" id="222440"/>
    <lineage>
        <taxon>Eukaryota</taxon>
        <taxon>Metamonada</taxon>
        <taxon>Preaxostyla</taxon>
        <taxon>Oxymonadida</taxon>
        <taxon>Streblomastigidae</taxon>
        <taxon>Streblomastix</taxon>
    </lineage>
</organism>
<gene>
    <name evidence="1" type="ORF">EZS28_022363</name>
</gene>
<dbReference type="AlphaFoldDB" id="A0A5J4VHS7"/>
<dbReference type="Proteomes" id="UP000324800">
    <property type="component" value="Unassembled WGS sequence"/>
</dbReference>
<protein>
    <submittedName>
        <fullName evidence="1">Uncharacterized protein</fullName>
    </submittedName>
</protein>
<accession>A0A5J4VHS7</accession>
<proteinExistence type="predicted"/>
<comment type="caution">
    <text evidence="1">The sequence shown here is derived from an EMBL/GenBank/DDBJ whole genome shotgun (WGS) entry which is preliminary data.</text>
</comment>
<evidence type="ECO:0000313" key="1">
    <source>
        <dbReference type="EMBL" id="KAA6382112.1"/>
    </source>
</evidence>
<dbReference type="EMBL" id="SNRW01006958">
    <property type="protein sequence ID" value="KAA6382112.1"/>
    <property type="molecule type" value="Genomic_DNA"/>
</dbReference>